<organism evidence="7 8">
    <name type="scientific">Aspergillus sclerotialis</name>
    <dbReference type="NCBI Taxonomy" id="2070753"/>
    <lineage>
        <taxon>Eukaryota</taxon>
        <taxon>Fungi</taxon>
        <taxon>Dikarya</taxon>
        <taxon>Ascomycota</taxon>
        <taxon>Pezizomycotina</taxon>
        <taxon>Eurotiomycetes</taxon>
        <taxon>Eurotiomycetidae</taxon>
        <taxon>Eurotiales</taxon>
        <taxon>Aspergillaceae</taxon>
        <taxon>Aspergillus</taxon>
        <taxon>Aspergillus subgen. Polypaecilum</taxon>
    </lineage>
</organism>
<keyword evidence="2 5" id="KW-0812">Transmembrane</keyword>
<feature type="transmembrane region" description="Helical" evidence="5">
    <location>
        <begin position="173"/>
        <end position="196"/>
    </location>
</feature>
<comment type="subcellular location">
    <subcellularLocation>
        <location evidence="1">Membrane</location>
        <topology evidence="1">Multi-pass membrane protein</topology>
    </subcellularLocation>
</comment>
<dbReference type="PANTHER" id="PTHR23502:SF139">
    <property type="entry name" value="MAJOR FACILITATOR SUPERFAMILY (MFS) PROFILE DOMAIN-CONTAINING PROTEIN-RELATED"/>
    <property type="match status" value="1"/>
</dbReference>
<evidence type="ECO:0000256" key="1">
    <source>
        <dbReference type="ARBA" id="ARBA00004141"/>
    </source>
</evidence>
<feature type="domain" description="Major facilitator superfamily (MFS) profile" evidence="6">
    <location>
        <begin position="47"/>
        <end position="266"/>
    </location>
</feature>
<dbReference type="GO" id="GO:0005886">
    <property type="term" value="C:plasma membrane"/>
    <property type="evidence" value="ECO:0007669"/>
    <property type="project" value="TreeGrafter"/>
</dbReference>
<name>A0A3A2ZUY5_9EURO</name>
<dbReference type="Proteomes" id="UP000266188">
    <property type="component" value="Unassembled WGS sequence"/>
</dbReference>
<dbReference type="EMBL" id="MVGC01000204">
    <property type="protein sequence ID" value="RJE21805.1"/>
    <property type="molecule type" value="Genomic_DNA"/>
</dbReference>
<gene>
    <name evidence="7" type="ORF">PHISCL_05861</name>
</gene>
<dbReference type="InterPro" id="IPR020846">
    <property type="entry name" value="MFS_dom"/>
</dbReference>
<dbReference type="Gene3D" id="1.20.1250.20">
    <property type="entry name" value="MFS general substrate transporter like domains"/>
    <property type="match status" value="1"/>
</dbReference>
<dbReference type="GO" id="GO:0022857">
    <property type="term" value="F:transmembrane transporter activity"/>
    <property type="evidence" value="ECO:0007669"/>
    <property type="project" value="InterPro"/>
</dbReference>
<dbReference type="InterPro" id="IPR036259">
    <property type="entry name" value="MFS_trans_sf"/>
</dbReference>
<accession>A0A3A2ZUY5</accession>
<dbReference type="PROSITE" id="PS50850">
    <property type="entry name" value="MFS"/>
    <property type="match status" value="1"/>
</dbReference>
<feature type="transmembrane region" description="Helical" evidence="5">
    <location>
        <begin position="139"/>
        <end position="161"/>
    </location>
</feature>
<evidence type="ECO:0000256" key="5">
    <source>
        <dbReference type="SAM" id="Phobius"/>
    </source>
</evidence>
<comment type="caution">
    <text evidence="7">The sequence shown here is derived from an EMBL/GenBank/DDBJ whole genome shotgun (WGS) entry which is preliminary data.</text>
</comment>
<dbReference type="STRING" id="2070753.A0A3A2ZUY5"/>
<keyword evidence="8" id="KW-1185">Reference proteome</keyword>
<feature type="transmembrane region" description="Helical" evidence="5">
    <location>
        <begin position="84"/>
        <end position="105"/>
    </location>
</feature>
<dbReference type="Pfam" id="PF07690">
    <property type="entry name" value="MFS_1"/>
    <property type="match status" value="1"/>
</dbReference>
<dbReference type="AlphaFoldDB" id="A0A3A2ZUY5"/>
<evidence type="ECO:0000313" key="7">
    <source>
        <dbReference type="EMBL" id="RJE21805.1"/>
    </source>
</evidence>
<dbReference type="OrthoDB" id="2585655at2759"/>
<keyword evidence="3 5" id="KW-1133">Transmembrane helix</keyword>
<evidence type="ECO:0000259" key="6">
    <source>
        <dbReference type="PROSITE" id="PS50850"/>
    </source>
</evidence>
<evidence type="ECO:0000256" key="3">
    <source>
        <dbReference type="ARBA" id="ARBA00022989"/>
    </source>
</evidence>
<evidence type="ECO:0000256" key="4">
    <source>
        <dbReference type="ARBA" id="ARBA00023136"/>
    </source>
</evidence>
<feature type="transmembrane region" description="Helical" evidence="5">
    <location>
        <begin position="202"/>
        <end position="221"/>
    </location>
</feature>
<evidence type="ECO:0000313" key="8">
    <source>
        <dbReference type="Proteomes" id="UP000266188"/>
    </source>
</evidence>
<feature type="transmembrane region" description="Helical" evidence="5">
    <location>
        <begin position="112"/>
        <end position="133"/>
    </location>
</feature>
<dbReference type="SUPFAM" id="SSF103473">
    <property type="entry name" value="MFS general substrate transporter"/>
    <property type="match status" value="1"/>
</dbReference>
<proteinExistence type="predicted"/>
<protein>
    <submittedName>
        <fullName evidence="7">Mfs transporter</fullName>
    </submittedName>
</protein>
<feature type="transmembrane region" description="Helical" evidence="5">
    <location>
        <begin position="45"/>
        <end position="72"/>
    </location>
</feature>
<sequence length="266" mass="29331">MELSMSALENAEHDEGLAIDVISSTAIIATKDPLDPLNWSFVKKWACILIACLSYFTQLYFTTVIIPCFGLLQAQLHATYNQVNWIFGVSALGMAAGPLLTASIADTYGRRIVLIFSTMIALVSCGCTSLHNISFSGYMAARFFLGLGAGPSANISLSIINDVSFEHERGFRVGLWAVSANVGSFAGAVVGGFIALVSQYWATYHLTIFFAFTLTCQCLFLPETNYPRAAVLEHEYRARERKDNSRDMEEISLKRTRQLGYLVFSI</sequence>
<dbReference type="InterPro" id="IPR011701">
    <property type="entry name" value="MFS"/>
</dbReference>
<dbReference type="PANTHER" id="PTHR23502">
    <property type="entry name" value="MAJOR FACILITATOR SUPERFAMILY"/>
    <property type="match status" value="1"/>
</dbReference>
<keyword evidence="4 5" id="KW-0472">Membrane</keyword>
<evidence type="ECO:0000256" key="2">
    <source>
        <dbReference type="ARBA" id="ARBA00022692"/>
    </source>
</evidence>
<reference evidence="8" key="1">
    <citation type="submission" date="2017-02" db="EMBL/GenBank/DDBJ databases">
        <authorList>
            <person name="Tafer H."/>
            <person name="Lopandic K."/>
        </authorList>
    </citation>
    <scope>NUCLEOTIDE SEQUENCE [LARGE SCALE GENOMIC DNA]</scope>
    <source>
        <strain evidence="8">CBS 366.77</strain>
    </source>
</reference>